<organism evidence="2 4">
    <name type="scientific">Caldalkalibacillus thermarum (strain TA2.A1)</name>
    <dbReference type="NCBI Taxonomy" id="986075"/>
    <lineage>
        <taxon>Bacteria</taxon>
        <taxon>Bacillati</taxon>
        <taxon>Bacillota</taxon>
        <taxon>Bacilli</taxon>
        <taxon>Bacillales</taxon>
        <taxon>Bacillaceae</taxon>
        <taxon>Caldalkalibacillus</taxon>
    </lineage>
</organism>
<sequence length="119" mass="13416">MISNKNKILFLTLFMLLVVSHTAHAQDHDEVQDQSPLILDPITEKEIQYKEDEVEEVHEVEHADEQIQTDDVEIQVGCVTCGNTYHASKISGPTTVNRFEKYLTGAWASPTGNSIKKSF</sequence>
<keyword evidence="5" id="KW-1185">Reference proteome</keyword>
<gene>
    <name evidence="2" type="ORF">CathTA2_0693</name>
    <name evidence="3" type="ORF">HUR95_16980</name>
</gene>
<dbReference type="Proteomes" id="UP000010716">
    <property type="component" value="Unassembled WGS sequence"/>
</dbReference>
<dbReference type="AlphaFoldDB" id="F5L4I0"/>
<accession>F5L4I0</accession>
<evidence type="ECO:0008006" key="6">
    <source>
        <dbReference type="Google" id="ProtNLM"/>
    </source>
</evidence>
<protein>
    <recommendedName>
        <fullName evidence="6">Secreted protein</fullName>
    </recommendedName>
</protein>
<evidence type="ECO:0000313" key="5">
    <source>
        <dbReference type="Proteomes" id="UP000825179"/>
    </source>
</evidence>
<evidence type="ECO:0000313" key="2">
    <source>
        <dbReference type="EMBL" id="EGL83760.1"/>
    </source>
</evidence>
<dbReference type="KEGG" id="cthu:HUR95_16980"/>
<feature type="signal peptide" evidence="1">
    <location>
        <begin position="1"/>
        <end position="25"/>
    </location>
</feature>
<feature type="chain" id="PRO_5044483270" description="Secreted protein" evidence="1">
    <location>
        <begin position="26"/>
        <end position="119"/>
    </location>
</feature>
<evidence type="ECO:0000313" key="4">
    <source>
        <dbReference type="Proteomes" id="UP000010716"/>
    </source>
</evidence>
<name>F5L4I0_CALTT</name>
<dbReference type="EMBL" id="AFCE01000084">
    <property type="protein sequence ID" value="EGL83760.1"/>
    <property type="molecule type" value="Genomic_DNA"/>
</dbReference>
<evidence type="ECO:0000313" key="3">
    <source>
        <dbReference type="EMBL" id="QZT33870.1"/>
    </source>
</evidence>
<dbReference type="EMBL" id="CP082237">
    <property type="protein sequence ID" value="QZT33870.1"/>
    <property type="molecule type" value="Genomic_DNA"/>
</dbReference>
<proteinExistence type="predicted"/>
<reference evidence="2 4" key="1">
    <citation type="journal article" date="2011" name="J. Bacteriol.">
        <title>Draft genome sequence of the thermoalkaliphilic Caldalkalibacillus thermarum strain TA2.A1.</title>
        <authorList>
            <person name="Kalamorz F."/>
            <person name="Keis S."/>
            <person name="McMillan D.G."/>
            <person name="Olsson K."/>
            <person name="Stanton J.A."/>
            <person name="Stockwell P."/>
            <person name="Black M.A."/>
            <person name="Klingeman D.M."/>
            <person name="Land M.L."/>
            <person name="Han C.S."/>
            <person name="Martin S.L."/>
            <person name="Becher S.A."/>
            <person name="Peddie C.J."/>
            <person name="Morgan H.W."/>
            <person name="Matthies D."/>
            <person name="Preiss L."/>
            <person name="Meier T."/>
            <person name="Brown S.D."/>
            <person name="Cook G.M."/>
        </authorList>
    </citation>
    <scope>NUCLEOTIDE SEQUENCE [LARGE SCALE GENOMIC DNA]</scope>
    <source>
        <strain evidence="2 4">TA2.A1</strain>
    </source>
</reference>
<reference evidence="3" key="3">
    <citation type="submission" date="2021-08" db="EMBL/GenBank/DDBJ databases">
        <authorList>
            <person name="de Jong S."/>
            <person name="van den Broek M."/>
            <person name="Merkel A."/>
            <person name="de la Torre Cortes P."/>
            <person name="Kalamorz F."/>
            <person name="Cook G."/>
            <person name="van Loosdrecht M."/>
            <person name="McMillan D."/>
        </authorList>
    </citation>
    <scope>NUCLEOTIDE SEQUENCE</scope>
    <source>
        <strain evidence="3">TA2.A1</strain>
    </source>
</reference>
<reference evidence="3 5" key="2">
    <citation type="journal article" date="2020" name="Extremophiles">
        <title>Genomic analysis of Caldalkalibacillus thermarum TA2.A1 reveals aerobic alkaliphilic metabolism and evolutionary hallmarks linking alkaliphilic bacteria and plant life.</title>
        <authorList>
            <person name="de Jong S.I."/>
            <person name="van den Broek M.A."/>
            <person name="Merkel A.Y."/>
            <person name="de la Torre Cortes P."/>
            <person name="Kalamorz F."/>
            <person name="Cook G.M."/>
            <person name="van Loosdrecht M.C.M."/>
            <person name="McMillan D.G.G."/>
        </authorList>
    </citation>
    <scope>NUCLEOTIDE SEQUENCE [LARGE SCALE GENOMIC DNA]</scope>
    <source>
        <strain evidence="3 5">TA2.A1</strain>
    </source>
</reference>
<evidence type="ECO:0000256" key="1">
    <source>
        <dbReference type="SAM" id="SignalP"/>
    </source>
</evidence>
<keyword evidence="1" id="KW-0732">Signal</keyword>
<dbReference type="Proteomes" id="UP000825179">
    <property type="component" value="Chromosome"/>
</dbReference>
<dbReference type="RefSeq" id="WP_007503139.1">
    <property type="nucleotide sequence ID" value="NZ_AFCE01000084.1"/>
</dbReference>